<sequence length="103" mass="11212">MGISKDEYTWTTMFDEEEVDKYLSSLQNNLKRKPTLPQEQSSKVAKGSDPPAKPADVSSNRFASLFGSPHEPTPVVSQKRHCVVIEPSESYADKQAGAAGSGI</sequence>
<feature type="non-terminal residue" evidence="2">
    <location>
        <position position="103"/>
    </location>
</feature>
<feature type="region of interest" description="Disordered" evidence="1">
    <location>
        <begin position="29"/>
        <end position="79"/>
    </location>
</feature>
<comment type="caution">
    <text evidence="2">The sequence shown here is derived from an EMBL/GenBank/DDBJ whole genome shotgun (WGS) entry which is preliminary data.</text>
</comment>
<gene>
    <name evidence="2" type="ORF">H1R20_g7984</name>
</gene>
<reference evidence="2" key="1">
    <citation type="submission" date="2022-06" db="EMBL/GenBank/DDBJ databases">
        <title>Genome Sequence of Candolleomyces eurysporus.</title>
        <authorList>
            <person name="Buettner E."/>
        </authorList>
    </citation>
    <scope>NUCLEOTIDE SEQUENCE</scope>
    <source>
        <strain evidence="2">VTCC 930004</strain>
    </source>
</reference>
<dbReference type="Proteomes" id="UP001140091">
    <property type="component" value="Unassembled WGS sequence"/>
</dbReference>
<evidence type="ECO:0000313" key="2">
    <source>
        <dbReference type="EMBL" id="KAJ2929116.1"/>
    </source>
</evidence>
<protein>
    <submittedName>
        <fullName evidence="2">Uncharacterized protein</fullName>
    </submittedName>
</protein>
<evidence type="ECO:0000313" key="3">
    <source>
        <dbReference type="Proteomes" id="UP001140091"/>
    </source>
</evidence>
<proteinExistence type="predicted"/>
<organism evidence="2 3">
    <name type="scientific">Candolleomyces eurysporus</name>
    <dbReference type="NCBI Taxonomy" id="2828524"/>
    <lineage>
        <taxon>Eukaryota</taxon>
        <taxon>Fungi</taxon>
        <taxon>Dikarya</taxon>
        <taxon>Basidiomycota</taxon>
        <taxon>Agaricomycotina</taxon>
        <taxon>Agaricomycetes</taxon>
        <taxon>Agaricomycetidae</taxon>
        <taxon>Agaricales</taxon>
        <taxon>Agaricineae</taxon>
        <taxon>Psathyrellaceae</taxon>
        <taxon>Candolleomyces</taxon>
    </lineage>
</organism>
<keyword evidence="3" id="KW-1185">Reference proteome</keyword>
<dbReference type="EMBL" id="JANBPK010000896">
    <property type="protein sequence ID" value="KAJ2929116.1"/>
    <property type="molecule type" value="Genomic_DNA"/>
</dbReference>
<evidence type="ECO:0000256" key="1">
    <source>
        <dbReference type="SAM" id="MobiDB-lite"/>
    </source>
</evidence>
<accession>A0A9W8J615</accession>
<dbReference type="AlphaFoldDB" id="A0A9W8J615"/>
<name>A0A9W8J615_9AGAR</name>